<name>A0A7I7RKY7_MYCCF</name>
<keyword evidence="3" id="KW-1185">Reference proteome</keyword>
<accession>A0A7I7RKY7</accession>
<dbReference type="AlphaFoldDB" id="A0A7I7RKY7"/>
<protein>
    <recommendedName>
        <fullName evidence="4">Lipoprotein</fullName>
    </recommendedName>
</protein>
<evidence type="ECO:0008006" key="4">
    <source>
        <dbReference type="Google" id="ProtNLM"/>
    </source>
</evidence>
<organism evidence="2 3">
    <name type="scientific">Mycolicibacterium celeriflavum</name>
    <name type="common">Mycobacterium celeriflavum</name>
    <dbReference type="NCBI Taxonomy" id="1249101"/>
    <lineage>
        <taxon>Bacteria</taxon>
        <taxon>Bacillati</taxon>
        <taxon>Actinomycetota</taxon>
        <taxon>Actinomycetes</taxon>
        <taxon>Mycobacteriales</taxon>
        <taxon>Mycobacteriaceae</taxon>
        <taxon>Mycolicibacterium</taxon>
    </lineage>
</organism>
<gene>
    <name evidence="2" type="ORF">MCEL_28640</name>
</gene>
<proteinExistence type="predicted"/>
<feature type="chain" id="PRO_5029541570" description="Lipoprotein" evidence="1">
    <location>
        <begin position="22"/>
        <end position="302"/>
    </location>
</feature>
<dbReference type="KEGG" id="mcee:MCEL_28640"/>
<reference evidence="2 3" key="1">
    <citation type="journal article" date="2019" name="Emerg. Microbes Infect.">
        <title>Comprehensive subspecies identification of 175 nontuberculous mycobacteria species based on 7547 genomic profiles.</title>
        <authorList>
            <person name="Matsumoto Y."/>
            <person name="Kinjo T."/>
            <person name="Motooka D."/>
            <person name="Nabeya D."/>
            <person name="Jung N."/>
            <person name="Uechi K."/>
            <person name="Horii T."/>
            <person name="Iida T."/>
            <person name="Fujita J."/>
            <person name="Nakamura S."/>
        </authorList>
    </citation>
    <scope>NUCLEOTIDE SEQUENCE [LARGE SCALE GENOMIC DNA]</scope>
    <source>
        <strain evidence="2 3">JCM 18439</strain>
    </source>
</reference>
<sequence>MSYVRALIAALAAIVVVAASACSTDDRLERPYSAQTATIGESLATLGWNMSVSNLRFDGDYVLFDVDASPSEPGGAHTKPEDIRFGLYGALAHPIEANAIGGCRDVTNLEVQPLSAPTPDRLTGTVCIGPARDQVQVRGVYAYSPSDRTPGTTVAHPAAFPVGLPAVRDNDTGLSLKTTSLDAFRADGAMLDPTALGDPNAFTGKGYMLIGLEISGLAEQYRDASERRGGPSMVLVSPSLPPPGLSHACDIYGDSVLVLPDASRDAVQVRASLCTQGEINKALLYATVSLVGTHAALWTEDA</sequence>
<evidence type="ECO:0000313" key="3">
    <source>
        <dbReference type="Proteomes" id="UP000466431"/>
    </source>
</evidence>
<dbReference type="EMBL" id="AP022591">
    <property type="protein sequence ID" value="BBY44569.1"/>
    <property type="molecule type" value="Genomic_DNA"/>
</dbReference>
<keyword evidence="1" id="KW-0732">Signal</keyword>
<evidence type="ECO:0000313" key="2">
    <source>
        <dbReference type="EMBL" id="BBY44569.1"/>
    </source>
</evidence>
<feature type="signal peptide" evidence="1">
    <location>
        <begin position="1"/>
        <end position="21"/>
    </location>
</feature>
<evidence type="ECO:0000256" key="1">
    <source>
        <dbReference type="SAM" id="SignalP"/>
    </source>
</evidence>
<dbReference type="PROSITE" id="PS51257">
    <property type="entry name" value="PROKAR_LIPOPROTEIN"/>
    <property type="match status" value="1"/>
</dbReference>
<dbReference type="Proteomes" id="UP000466431">
    <property type="component" value="Chromosome"/>
</dbReference>